<feature type="binding site" evidence="10">
    <location>
        <position position="647"/>
    </location>
    <ligand>
        <name>Mg(2+)</name>
        <dbReference type="ChEBI" id="CHEBI:18420"/>
    </ligand>
</feature>
<sequence length="1147" mass="123141">AEKTPSYWNKGARRRLELALALKPAAQRAKNIILFMGDDMPTGMGLSTMSAARIYKGQLAGGSGEESVLAMETFPHMALAKVSGAVLGGTLLLPLLETPLHLSCFQTYTIDRQVPDSAGTGTAYLCGVKANAKTLGLSGAAEYGKCHTTFGNEVDSVLHRARLAGMGQQETLPESQAWPSSAVQSWMGSCKSVGIVTTTRVQHASPGAAYAHSASRGWYADANMPKEALRDGCKDIAHQLVHNTDINVILGGGRMYMTPRRTPDPEYPEDPDQNGTRKDGRDLIAEWLSAKQGAHYVWDKKGLDAVEDDSVSHLMGRSITACTNGSASSSSSPLWRCQQGHKAAPDPCLFEPKDMRYELNRNTSTDPSIVEMTEKAIRILRRNPNGFFLFAGNVAGAEVGCGSWEQVAIQGDQGEGDSHILRAGGRIDHGHHSGRAKQALMEAVMLDRAVARAGELTSPADTLTVVTADHSHVFTFGGSTPRGNSIFGGSWRGAVTIPLTTSPCCSHGRLSLPRQGAGEKYPAGTGGGGVFPVPGLAPKKAKDKQAYTSILYGNGPGYSIRDGARPAASLPAAEDKDYRQQAAVPLETETHSGEDVVVLAQGPMAHLFHGEENPSFWNNQAAAAIEASFKIQPKIRQAKNLILFLGDGFGIPTITATRILKGQQQGKLGPETPLALDAFPYVALSKTYNVDRQVPDSAGTATAYLCGVKGNYQTIGLSAAARYSQCNTTAGNEVISVLERARKAGKAVGVVTSTRVQHASPSGTYAHVVNRNWYADANMPQDARDQDCKDIAWQLVHNVDINVILGGGRKYMTPVGTPDPEYPNNTQQHGTRQDGKNLIDMWLEARPVGDASGTVLCPLPLAQGQAPTNPLKDLPTGCPLCLEQDRDADCCCRPQRLNRRWDSQALMLSPTHPLTGLFEPGDMKYSLVRNTTLDPSLTEMMEAAITILSRNPEGFYLFVEDKIDHGHHDGAAHKALTEAVEFDRAIERAGNLTDEDDTLTVVTADHSHVFSFGGYTLRGSSIFGLAPSTALDGKNYTSILYGNGPGYQGPDRPNVDLDTATEFEYRAQAAVPLDSETHGGEDVAILAKGPMAHLFHGVQEQTYVAHVMAYAACIEPYTNCRQRDSASSIHATSLALLLPALLLPLFH</sequence>
<keyword evidence="16" id="KW-1185">Reference proteome</keyword>
<feature type="binding site" evidence="10">
    <location>
        <position position="1006"/>
    </location>
    <ligand>
        <name>Zn(2+)</name>
        <dbReference type="ChEBI" id="CHEBI:29105"/>
        <label>2</label>
    </ligand>
</feature>
<reference evidence="15 16" key="2">
    <citation type="journal article" date="2021" name="J. Hered.">
        <title>Feather Gene Expression Elucidates the Developmental Basis of Plumage Iridescence in African Starlings.</title>
        <authorList>
            <person name="Rubenstein D.R."/>
            <person name="Corvelo A."/>
            <person name="MacManes M.D."/>
            <person name="Maia R."/>
            <person name="Narzisi G."/>
            <person name="Rousaki A."/>
            <person name="Vandenabeele P."/>
            <person name="Shawkey M.D."/>
            <person name="Solomon J."/>
        </authorList>
    </citation>
    <scope>NUCLEOTIDE SEQUENCE [LARGE SCALE GENOMIC DNA]</scope>
    <source>
        <strain evidence="15">SS15</strain>
    </source>
</reference>
<dbReference type="PRINTS" id="PR00113">
    <property type="entry name" value="ALKPHPHTASE"/>
</dbReference>
<proteinExistence type="inferred from homology"/>
<accession>A0A835NV95</accession>
<dbReference type="PANTHER" id="PTHR11596">
    <property type="entry name" value="ALKALINE PHOSPHATASE"/>
    <property type="match status" value="1"/>
</dbReference>
<dbReference type="InterPro" id="IPR017850">
    <property type="entry name" value="Alkaline_phosphatase_core_sf"/>
</dbReference>
<evidence type="ECO:0000256" key="5">
    <source>
        <dbReference type="ARBA" id="ARBA00022723"/>
    </source>
</evidence>
<feature type="binding site" evidence="10">
    <location>
        <position position="1005"/>
    </location>
    <ligand>
        <name>Zn(2+)</name>
        <dbReference type="ChEBI" id="CHEBI:29105"/>
        <label>2</label>
    </ligand>
</feature>
<feature type="non-terminal residue" evidence="14">
    <location>
        <position position="1147"/>
    </location>
</feature>
<dbReference type="GO" id="GO:0004035">
    <property type="term" value="F:alkaline phosphatase activity"/>
    <property type="evidence" value="ECO:0007669"/>
    <property type="project" value="UniProtKB-EC"/>
</dbReference>
<dbReference type="OrthoDB" id="5818554at2759"/>
<dbReference type="PANTHER" id="PTHR11596:SF93">
    <property type="entry name" value="ALKALINE PHOSPHATASE"/>
    <property type="match status" value="1"/>
</dbReference>
<dbReference type="GO" id="GO:0005886">
    <property type="term" value="C:plasma membrane"/>
    <property type="evidence" value="ECO:0007669"/>
    <property type="project" value="UniProtKB-SubCell"/>
</dbReference>
<comment type="catalytic activity">
    <reaction evidence="12">
        <text>a phosphate monoester + H2O = an alcohol + phosphate</text>
        <dbReference type="Rhea" id="RHEA:15017"/>
        <dbReference type="ChEBI" id="CHEBI:15377"/>
        <dbReference type="ChEBI" id="CHEBI:30879"/>
        <dbReference type="ChEBI" id="CHEBI:43474"/>
        <dbReference type="ChEBI" id="CHEBI:67140"/>
        <dbReference type="EC" id="3.1.3.1"/>
    </reaction>
</comment>
<dbReference type="EMBL" id="JADDUC010000045">
    <property type="protein sequence ID" value="KAG0121779.1"/>
    <property type="molecule type" value="Genomic_DNA"/>
</dbReference>
<comment type="caution">
    <text evidence="14">The sequence shown here is derived from an EMBL/GenBank/DDBJ whole genome shotgun (WGS) entry which is preliminary data.</text>
</comment>
<dbReference type="EC" id="3.1.3.1" evidence="3 12"/>
<evidence type="ECO:0000256" key="7">
    <source>
        <dbReference type="ARBA" id="ARBA00022833"/>
    </source>
</evidence>
<dbReference type="GO" id="GO:0046872">
    <property type="term" value="F:metal ion binding"/>
    <property type="evidence" value="ECO:0007669"/>
    <property type="project" value="UniProtKB-KW"/>
</dbReference>
<dbReference type="EMBL" id="JADDUC020000011">
    <property type="protein sequence ID" value="KAI1235921.1"/>
    <property type="molecule type" value="Genomic_DNA"/>
</dbReference>
<evidence type="ECO:0000313" key="16">
    <source>
        <dbReference type="Proteomes" id="UP000618051"/>
    </source>
</evidence>
<keyword evidence="4" id="KW-0336">GPI-anchor</keyword>
<keyword evidence="4" id="KW-0325">Glycoprotein</keyword>
<evidence type="ECO:0000256" key="13">
    <source>
        <dbReference type="SAM" id="MobiDB-lite"/>
    </source>
</evidence>
<evidence type="ECO:0000256" key="8">
    <source>
        <dbReference type="ARBA" id="ARBA00022842"/>
    </source>
</evidence>
<evidence type="ECO:0000256" key="12">
    <source>
        <dbReference type="RuleBase" id="RU003947"/>
    </source>
</evidence>
<dbReference type="InterPro" id="IPR018299">
    <property type="entry name" value="Alkaline_phosphatase_AS"/>
</dbReference>
<dbReference type="AlphaFoldDB" id="A0A835NV95"/>
<evidence type="ECO:0000256" key="6">
    <source>
        <dbReference type="ARBA" id="ARBA00022801"/>
    </source>
</evidence>
<evidence type="ECO:0000256" key="2">
    <source>
        <dbReference type="ARBA" id="ARBA00005984"/>
    </source>
</evidence>
<feature type="binding site" evidence="10">
    <location>
        <position position="960"/>
    </location>
    <ligand>
        <name>Mg(2+)</name>
        <dbReference type="ChEBI" id="CHEBI:18420"/>
    </ligand>
</feature>
<evidence type="ECO:0000256" key="1">
    <source>
        <dbReference type="ARBA" id="ARBA00004609"/>
    </source>
</evidence>
<comment type="subcellular location">
    <subcellularLocation>
        <location evidence="1">Cell membrane</location>
        <topology evidence="1">Lipid-anchor</topology>
        <topology evidence="1">GPI-anchor</topology>
    </subcellularLocation>
</comment>
<keyword evidence="4" id="KW-0449">Lipoprotein</keyword>
<dbReference type="PROSITE" id="PS00123">
    <property type="entry name" value="ALKALINE_PHOSPHATASE"/>
    <property type="match status" value="2"/>
</dbReference>
<feature type="active site" description="Phosphoserine intermediate" evidence="9">
    <location>
        <position position="697"/>
    </location>
</feature>
<feature type="binding site" evidence="10">
    <location>
        <position position="647"/>
    </location>
    <ligand>
        <name>Zn(2+)</name>
        <dbReference type="ChEBI" id="CHEBI:29105"/>
        <label>2</label>
    </ligand>
</feature>
<comment type="similarity">
    <text evidence="2 11">Belongs to the alkaline phosphatase family.</text>
</comment>
<evidence type="ECO:0000256" key="3">
    <source>
        <dbReference type="ARBA" id="ARBA00012647"/>
    </source>
</evidence>
<dbReference type="Gene3D" id="3.40.720.10">
    <property type="entry name" value="Alkaline Phosphatase, subunit A"/>
    <property type="match status" value="4"/>
</dbReference>
<organism evidence="14">
    <name type="scientific">Lamprotornis superbus</name>
    <dbReference type="NCBI Taxonomy" id="245042"/>
    <lineage>
        <taxon>Eukaryota</taxon>
        <taxon>Metazoa</taxon>
        <taxon>Chordata</taxon>
        <taxon>Craniata</taxon>
        <taxon>Vertebrata</taxon>
        <taxon>Euteleostomi</taxon>
        <taxon>Archelosauria</taxon>
        <taxon>Archosauria</taxon>
        <taxon>Dinosauria</taxon>
        <taxon>Saurischia</taxon>
        <taxon>Theropoda</taxon>
        <taxon>Coelurosauria</taxon>
        <taxon>Aves</taxon>
        <taxon>Neognathae</taxon>
        <taxon>Neoaves</taxon>
        <taxon>Telluraves</taxon>
        <taxon>Australaves</taxon>
        <taxon>Passeriformes</taxon>
        <taxon>Sturnidae</taxon>
        <taxon>Lamprotornis</taxon>
    </lineage>
</organism>
<keyword evidence="5 10" id="KW-0479">Metal-binding</keyword>
<dbReference type="SMART" id="SM00098">
    <property type="entry name" value="alkPPc"/>
    <property type="match status" value="2"/>
</dbReference>
<keyword evidence="6 12" id="KW-0378">Hydrolase</keyword>
<dbReference type="Pfam" id="PF00245">
    <property type="entry name" value="Alk_phosphatase"/>
    <property type="match status" value="7"/>
</dbReference>
<feature type="region of interest" description="Disordered" evidence="13">
    <location>
        <begin position="259"/>
        <end position="279"/>
    </location>
</feature>
<evidence type="ECO:0000256" key="11">
    <source>
        <dbReference type="RuleBase" id="RU003946"/>
    </source>
</evidence>
<evidence type="ECO:0000313" key="14">
    <source>
        <dbReference type="EMBL" id="KAG0121779.1"/>
    </source>
</evidence>
<dbReference type="Proteomes" id="UP000618051">
    <property type="component" value="Unassembled WGS sequence"/>
</dbReference>
<keyword evidence="8 10" id="KW-0460">Magnesium</keyword>
<dbReference type="InterPro" id="IPR001952">
    <property type="entry name" value="Alkaline_phosphatase"/>
</dbReference>
<dbReference type="GO" id="GO:0098552">
    <property type="term" value="C:side of membrane"/>
    <property type="evidence" value="ECO:0007669"/>
    <property type="project" value="UniProtKB-KW"/>
</dbReference>
<feature type="binding site" evidence="10">
    <location>
        <position position="1078"/>
    </location>
    <ligand>
        <name>Zn(2+)</name>
        <dbReference type="ChEBI" id="CHEBI:29105"/>
        <label>2</label>
    </ligand>
</feature>
<reference evidence="14" key="1">
    <citation type="submission" date="2020-10" db="EMBL/GenBank/DDBJ databases">
        <title>Feather gene expression reveals the developmental basis of iridescence in African starlings.</title>
        <authorList>
            <person name="Rubenstein D.R."/>
        </authorList>
    </citation>
    <scope>NUCLEOTIDE SEQUENCE</scope>
    <source>
        <strain evidence="14">SS15</strain>
        <tissue evidence="14">Liver</tissue>
    </source>
</reference>
<evidence type="ECO:0000256" key="10">
    <source>
        <dbReference type="PIRSR" id="PIRSR601952-2"/>
    </source>
</evidence>
<comment type="cofactor">
    <cofactor evidence="10">
        <name>Mg(2+)</name>
        <dbReference type="ChEBI" id="CHEBI:18420"/>
    </cofactor>
    <text evidence="10">Binds 1 Mg(2+) ion.</text>
</comment>
<gene>
    <name evidence="15" type="ORF">IHE44_0002013</name>
    <name evidence="14" type="ORF">IHE44_010461</name>
</gene>
<dbReference type="CDD" id="cd16012">
    <property type="entry name" value="ALP"/>
    <property type="match status" value="2"/>
</dbReference>
<dbReference type="SUPFAM" id="SSF53649">
    <property type="entry name" value="Alkaline phosphatase-like"/>
    <property type="match status" value="2"/>
</dbReference>
<name>A0A835NV95_9PASS</name>
<feature type="binding site" evidence="10">
    <location>
        <position position="758"/>
    </location>
    <ligand>
        <name>Mg(2+)</name>
        <dbReference type="ChEBI" id="CHEBI:18420"/>
    </ligand>
</feature>
<keyword evidence="7 10" id="KW-0862">Zinc</keyword>
<keyword evidence="4" id="KW-0472">Membrane</keyword>
<reference evidence="15" key="3">
    <citation type="submission" date="2022-01" db="EMBL/GenBank/DDBJ databases">
        <authorList>
            <person name="Rubenstein D.R."/>
        </authorList>
    </citation>
    <scope>NUCLEOTIDE SEQUENCE</scope>
    <source>
        <strain evidence="15">SS15</strain>
        <tissue evidence="15">Liver</tissue>
    </source>
</reference>
<protein>
    <recommendedName>
        <fullName evidence="3 12">Alkaline phosphatase</fullName>
        <ecNumber evidence="3 12">3.1.3.1</ecNumber>
    </recommendedName>
</protein>
<feature type="binding site" evidence="10">
    <location>
        <position position="760"/>
    </location>
    <ligand>
        <name>Mg(2+)</name>
        <dbReference type="ChEBI" id="CHEBI:18420"/>
    </ligand>
</feature>
<evidence type="ECO:0000256" key="9">
    <source>
        <dbReference type="PIRSR" id="PIRSR601952-1"/>
    </source>
</evidence>
<feature type="binding site" evidence="10">
    <location>
        <position position="964"/>
    </location>
    <ligand>
        <name>Zn(2+)</name>
        <dbReference type="ChEBI" id="CHEBI:29105"/>
        <label>2</label>
    </ligand>
</feature>
<feature type="binding site" evidence="10">
    <location>
        <position position="968"/>
    </location>
    <ligand>
        <name>Zn(2+)</name>
        <dbReference type="ChEBI" id="CHEBI:29105"/>
        <label>2</label>
    </ligand>
</feature>
<comment type="cofactor">
    <cofactor evidence="10">
        <name>Zn(2+)</name>
        <dbReference type="ChEBI" id="CHEBI:29105"/>
    </cofactor>
    <text evidence="10">Binds 2 Zn(2+) ions.</text>
</comment>
<evidence type="ECO:0000313" key="15">
    <source>
        <dbReference type="EMBL" id="KAI1235921.1"/>
    </source>
</evidence>
<evidence type="ECO:0000256" key="4">
    <source>
        <dbReference type="ARBA" id="ARBA00022622"/>
    </source>
</evidence>